<protein>
    <submittedName>
        <fullName evidence="2">KIR protein</fullName>
    </submittedName>
</protein>
<dbReference type="OrthoDB" id="10663701at2759"/>
<name>A0A1B1E692_9APIC</name>
<dbReference type="EMBL" id="CP016251">
    <property type="protein sequence ID" value="ANQ10531.1"/>
    <property type="molecule type" value="Genomic_DNA"/>
</dbReference>
<dbReference type="AlphaFoldDB" id="A0A1B1E692"/>
<evidence type="ECO:0000313" key="2">
    <source>
        <dbReference type="EMBL" id="ANQ10531.1"/>
    </source>
</evidence>
<dbReference type="RefSeq" id="XP_019917226.1">
    <property type="nucleotide sequence ID" value="XM_020061758.1"/>
</dbReference>
<dbReference type="InterPro" id="IPR008780">
    <property type="entry name" value="Plasmodium_Vir"/>
</dbReference>
<accession>A0A1B1E692</accession>
<proteinExistence type="predicted"/>
<dbReference type="GeneID" id="30911710"/>
<evidence type="ECO:0000313" key="3">
    <source>
        <dbReference type="Proteomes" id="UP000092716"/>
    </source>
</evidence>
<reference evidence="3" key="1">
    <citation type="submission" date="2016-06" db="EMBL/GenBank/DDBJ databases">
        <title>First high quality genome sequence of Plasmodium coatneyi using continuous long reads from single molecule, real-time sequencing.</title>
        <authorList>
            <person name="Chien J.-T."/>
            <person name="Pakala S.B."/>
            <person name="Geraldo J.A."/>
            <person name="Lapp S.A."/>
            <person name="Barnwell J.W."/>
            <person name="Kissinger J.C."/>
            <person name="Galinski M.R."/>
            <person name="Humphrey J.C."/>
        </authorList>
    </citation>
    <scope>NUCLEOTIDE SEQUENCE [LARGE SCALE GENOMIC DNA]</scope>
    <source>
        <strain evidence="3">Hackeri</strain>
    </source>
</reference>
<evidence type="ECO:0000256" key="1">
    <source>
        <dbReference type="SAM" id="MobiDB-lite"/>
    </source>
</evidence>
<organism evidence="2 3">
    <name type="scientific">Plasmodium coatneyi</name>
    <dbReference type="NCBI Taxonomy" id="208452"/>
    <lineage>
        <taxon>Eukaryota</taxon>
        <taxon>Sar</taxon>
        <taxon>Alveolata</taxon>
        <taxon>Apicomplexa</taxon>
        <taxon>Aconoidasida</taxon>
        <taxon>Haemosporida</taxon>
        <taxon>Plasmodiidae</taxon>
        <taxon>Plasmodium</taxon>
    </lineage>
</organism>
<dbReference type="VEuPathDB" id="PlasmoDB:PCOAH_00049760"/>
<dbReference type="Pfam" id="PF05795">
    <property type="entry name" value="Plasmodium_Vir"/>
    <property type="match status" value="2"/>
</dbReference>
<dbReference type="Proteomes" id="UP000092716">
    <property type="component" value="Chromosome 13"/>
</dbReference>
<gene>
    <name evidence="2" type="ORF">PCOAH_00049760</name>
</gene>
<sequence length="497" mass="56684">MNLQKEKQQPLDYDPWEFFYYWLGTKVKDNLNSHYTFEQVMETIYDGFPKNNGNSICTNLYPGISHSIFDMRKILFDFSYNYDTVQSEVKQGNNSRCEKINSSMGDINLKYQSMKGTCTGSGTDPYCTIFESKYGKYFPNGQPLKLTCPTAPEVEDPSSGLAVSHQENECLKELPSNKEYYEEFNKGMTNCDSSWSWTNQMKIALENHTDLNKYAKEIVGALCYILKKGESLDPEGEECKYLYYYIGDIVSSSPKSSELSGVIEKIYQEIKANKDDFKCINIYNDISETNFNRMKVIYDLSHDYDTVRGQPESPSYPCDESIGGYLDNFCGAYSNMSAVCNTKNREKYCTDFKQLINGSKYKDLLEQECEVERDPQATESIGPAHETDPNLTATIPSVVSAYTSVFDLAKNIFRGSSNRNNNNKRKKRRTIESDFDTLTEDDDNLTTEYSSTLGSTIGSMEEDASTIYDGRSPPTSRGRRRERNGRPGLQNISYGRM</sequence>
<feature type="region of interest" description="Disordered" evidence="1">
    <location>
        <begin position="455"/>
        <end position="497"/>
    </location>
</feature>
<dbReference type="KEGG" id="pcot:PCOAH_00049760"/>
<keyword evidence="3" id="KW-1185">Reference proteome</keyword>